<protein>
    <submittedName>
        <fullName evidence="1 3">Bacteriocin</fullName>
    </submittedName>
</protein>
<dbReference type="GeneID" id="31570379"/>
<evidence type="ECO:0000313" key="1">
    <source>
        <dbReference type="EMBL" id="AWV32744.1"/>
    </source>
</evidence>
<evidence type="ECO:0000313" key="2">
    <source>
        <dbReference type="EMBL" id="OMD23039.1"/>
    </source>
</evidence>
<dbReference type="STRING" id="189426.PODO_09110"/>
<name>A0A1R0WZA3_9BACL</name>
<sequence>MKQLVKRTNANYETLEAYAACSACPCYACTCNASGSNKAAMKQVTYTGNSMKMTAIGIG</sequence>
<keyword evidence="4" id="KW-1185">Reference proteome</keyword>
<reference evidence="3 5" key="1">
    <citation type="submission" date="2016-10" db="EMBL/GenBank/DDBJ databases">
        <title>Paenibacillus species isolates.</title>
        <authorList>
            <person name="Beno S.M."/>
        </authorList>
    </citation>
    <scope>NUCLEOTIDE SEQUENCE [LARGE SCALE GENOMIC DNA]</scope>
    <source>
        <strain evidence="2 4">FSL H7-0433</strain>
        <strain evidence="3 5">FSL H7-0604</strain>
    </source>
</reference>
<dbReference type="Proteomes" id="UP000249163">
    <property type="component" value="Chromosome"/>
</dbReference>
<dbReference type="EMBL" id="CP021965">
    <property type="protein sequence ID" value="AWV32744.1"/>
    <property type="molecule type" value="Genomic_DNA"/>
</dbReference>
<evidence type="ECO:0000313" key="4">
    <source>
        <dbReference type="Proteomes" id="UP000187158"/>
    </source>
</evidence>
<dbReference type="EMBL" id="MPVP01000180">
    <property type="protein sequence ID" value="OMD23039.1"/>
    <property type="molecule type" value="Genomic_DNA"/>
</dbReference>
<evidence type="ECO:0000313" key="5">
    <source>
        <dbReference type="Proteomes" id="UP000187465"/>
    </source>
</evidence>
<gene>
    <name evidence="3" type="ORF">BJP51_28170</name>
    <name evidence="2" type="ORF">BSO21_22495</name>
    <name evidence="1" type="ORF">CD191_09010</name>
</gene>
<dbReference type="NCBIfam" id="TIGR04065">
    <property type="entry name" value="ocin_CLI_3235"/>
    <property type="match status" value="1"/>
</dbReference>
<dbReference type="Proteomes" id="UP000187465">
    <property type="component" value="Unassembled WGS sequence"/>
</dbReference>
<dbReference type="InterPro" id="IPR023968">
    <property type="entry name" value="Bacteriocin_CLI3235"/>
</dbReference>
<organism evidence="3 5">
    <name type="scientific">Paenibacillus odorifer</name>
    <dbReference type="NCBI Taxonomy" id="189426"/>
    <lineage>
        <taxon>Bacteria</taxon>
        <taxon>Bacillati</taxon>
        <taxon>Bacillota</taxon>
        <taxon>Bacilli</taxon>
        <taxon>Bacillales</taxon>
        <taxon>Paenibacillaceae</taxon>
        <taxon>Paenibacillus</taxon>
    </lineage>
</organism>
<evidence type="ECO:0000313" key="6">
    <source>
        <dbReference type="Proteomes" id="UP000249163"/>
    </source>
</evidence>
<dbReference type="Proteomes" id="UP000187158">
    <property type="component" value="Unassembled WGS sequence"/>
</dbReference>
<dbReference type="KEGG" id="pod:PODO_09110"/>
<accession>A0A1R0WZA3</accession>
<dbReference type="EMBL" id="MKQP01000046">
    <property type="protein sequence ID" value="OMD25092.1"/>
    <property type="molecule type" value="Genomic_DNA"/>
</dbReference>
<reference evidence="1 6" key="2">
    <citation type="submission" date="2017-06" db="EMBL/GenBank/DDBJ databases">
        <title>Complete genome sequence of Paenibacillus odorifer CBA7130.</title>
        <authorList>
            <person name="Nam Y.-D."/>
            <person name="Kang J."/>
            <person name="Chung W.-H."/>
        </authorList>
    </citation>
    <scope>NUCLEOTIDE SEQUENCE [LARGE SCALE GENOMIC DNA]</scope>
    <source>
        <strain evidence="1 6">CBA7130</strain>
    </source>
</reference>
<dbReference type="AlphaFoldDB" id="A0A1R0WZA3"/>
<proteinExistence type="predicted"/>
<dbReference type="RefSeq" id="WP_036684027.1">
    <property type="nucleotide sequence ID" value="NZ_CP009428.1"/>
</dbReference>
<evidence type="ECO:0000313" key="3">
    <source>
        <dbReference type="EMBL" id="OMD25092.1"/>
    </source>
</evidence>